<name>A0ABV3C9Q4_9ACTN</name>
<dbReference type="EMBL" id="JBEZAE010000008">
    <property type="protein sequence ID" value="MEU7071485.1"/>
    <property type="molecule type" value="Genomic_DNA"/>
</dbReference>
<evidence type="ECO:0008006" key="5">
    <source>
        <dbReference type="Google" id="ProtNLM"/>
    </source>
</evidence>
<feature type="region of interest" description="Disordered" evidence="1">
    <location>
        <begin position="26"/>
        <end position="103"/>
    </location>
</feature>
<keyword evidence="2" id="KW-0732">Signal</keyword>
<feature type="compositionally biased region" description="Low complexity" evidence="1">
    <location>
        <begin position="64"/>
        <end position="103"/>
    </location>
</feature>
<protein>
    <recommendedName>
        <fullName evidence="5">Lipoprotein</fullName>
    </recommendedName>
</protein>
<accession>A0ABV3C9Q4</accession>
<evidence type="ECO:0000256" key="1">
    <source>
        <dbReference type="SAM" id="MobiDB-lite"/>
    </source>
</evidence>
<feature type="chain" id="PRO_5046396795" description="Lipoprotein" evidence="2">
    <location>
        <begin position="28"/>
        <end position="215"/>
    </location>
</feature>
<dbReference type="PROSITE" id="PS51257">
    <property type="entry name" value="PROKAR_LIPOPROTEIN"/>
    <property type="match status" value="1"/>
</dbReference>
<gene>
    <name evidence="3" type="ORF">AB0A88_15250</name>
</gene>
<dbReference type="Proteomes" id="UP001551329">
    <property type="component" value="Unassembled WGS sequence"/>
</dbReference>
<feature type="signal peptide" evidence="2">
    <location>
        <begin position="1"/>
        <end position="27"/>
    </location>
</feature>
<evidence type="ECO:0000313" key="4">
    <source>
        <dbReference type="Proteomes" id="UP001551329"/>
    </source>
</evidence>
<dbReference type="RefSeq" id="WP_358473990.1">
    <property type="nucleotide sequence ID" value="NZ_JBEZAE010000008.1"/>
</dbReference>
<organism evidence="3 4">
    <name type="scientific">Streptomyces narbonensis</name>
    <dbReference type="NCBI Taxonomy" id="67333"/>
    <lineage>
        <taxon>Bacteria</taxon>
        <taxon>Bacillati</taxon>
        <taxon>Actinomycetota</taxon>
        <taxon>Actinomycetes</taxon>
        <taxon>Kitasatosporales</taxon>
        <taxon>Streptomycetaceae</taxon>
        <taxon>Streptomyces</taxon>
    </lineage>
</organism>
<proteinExistence type="predicted"/>
<reference evidence="3 4" key="1">
    <citation type="submission" date="2024-06" db="EMBL/GenBank/DDBJ databases">
        <title>The Natural Products Discovery Center: Release of the First 8490 Sequenced Strains for Exploring Actinobacteria Biosynthetic Diversity.</title>
        <authorList>
            <person name="Kalkreuter E."/>
            <person name="Kautsar S.A."/>
            <person name="Yang D."/>
            <person name="Bader C.D."/>
            <person name="Teijaro C.N."/>
            <person name="Fluegel L."/>
            <person name="Davis C.M."/>
            <person name="Simpson J.R."/>
            <person name="Lauterbach L."/>
            <person name="Steele A.D."/>
            <person name="Gui C."/>
            <person name="Meng S."/>
            <person name="Li G."/>
            <person name="Viehrig K."/>
            <person name="Ye F."/>
            <person name="Su P."/>
            <person name="Kiefer A.F."/>
            <person name="Nichols A."/>
            <person name="Cepeda A.J."/>
            <person name="Yan W."/>
            <person name="Fan B."/>
            <person name="Jiang Y."/>
            <person name="Adhikari A."/>
            <person name="Zheng C.-J."/>
            <person name="Schuster L."/>
            <person name="Cowan T.M."/>
            <person name="Smanski M.J."/>
            <person name="Chevrette M.G."/>
            <person name="De Carvalho L.P.S."/>
            <person name="Shen B."/>
        </authorList>
    </citation>
    <scope>NUCLEOTIDE SEQUENCE [LARGE SCALE GENOMIC DNA]</scope>
    <source>
        <strain evidence="3 4">NPDC045974</strain>
    </source>
</reference>
<sequence>MVRGRGVRGKWCGALLLAAVLAGGTSACGPETPPAPGGPASGMSVPPAPSTPGAPSDSGEPARTPDASAGTSTTTAPSPRTSTTTAPSTSTTATAPTDEPQPGEVLVEVVVNGGLAGVRNQLVVHYDGSWTSRSGTKQPRTGQQTPAEAAELRAALEDPAYAHVPDRPTGSPIADGFQYFVTYRHRLVVSGDGERPAALQRVFAALPDGGPPTSP</sequence>
<keyword evidence="4" id="KW-1185">Reference proteome</keyword>
<evidence type="ECO:0000256" key="2">
    <source>
        <dbReference type="SAM" id="SignalP"/>
    </source>
</evidence>
<comment type="caution">
    <text evidence="3">The sequence shown here is derived from an EMBL/GenBank/DDBJ whole genome shotgun (WGS) entry which is preliminary data.</text>
</comment>
<evidence type="ECO:0000313" key="3">
    <source>
        <dbReference type="EMBL" id="MEU7071485.1"/>
    </source>
</evidence>